<dbReference type="GO" id="GO:0006974">
    <property type="term" value="P:DNA damage response"/>
    <property type="evidence" value="ECO:0007669"/>
    <property type="project" value="TreeGrafter"/>
</dbReference>
<evidence type="ECO:0000313" key="3">
    <source>
        <dbReference type="Proteomes" id="UP000724148"/>
    </source>
</evidence>
<dbReference type="EMBL" id="JACOZA010000093">
    <property type="protein sequence ID" value="MBI2097232.1"/>
    <property type="molecule type" value="Genomic_DNA"/>
</dbReference>
<dbReference type="InterPro" id="IPR052022">
    <property type="entry name" value="26kDa_periplasmic_antigen"/>
</dbReference>
<dbReference type="Gene3D" id="3.30.110.170">
    <property type="entry name" value="Protein of unknown function (DUF541), domain 1"/>
    <property type="match status" value="1"/>
</dbReference>
<evidence type="ECO:0000313" key="2">
    <source>
        <dbReference type="EMBL" id="MBI2097232.1"/>
    </source>
</evidence>
<protein>
    <submittedName>
        <fullName evidence="2">SIMPL domain-containing protein</fullName>
    </submittedName>
</protein>
<keyword evidence="1" id="KW-1133">Transmembrane helix</keyword>
<name>A0A931SE63_9BACT</name>
<feature type="transmembrane region" description="Helical" evidence="1">
    <location>
        <begin position="20"/>
        <end position="36"/>
    </location>
</feature>
<sequence length="256" mass="27991">MNTEHSSGPEYWKSRHGLKILVMLAIAFAAVVWGIGEIKSYKFIGSNPNTTRSITVTGQGKQYVRADVATVQVSVSSDAGPTNLAEVQDRNSRTANAVMALVKTQGVKEDDIKTLNYSISPRYNYSQNGQQFLGYTVRQDIQLKIRDLAQVGTILNIAVQRGANEVSNLQFTVDDPQKPQEDARNEAINDAKSNAEKLAKELGVRLVRLTNYSENAGGQPPIFYGAMADGKGGPAPEIQVGQNEIRSNVTLTYEIE</sequence>
<dbReference type="PANTHER" id="PTHR34387:SF1">
    <property type="entry name" value="PERIPLASMIC IMMUNOGENIC PROTEIN"/>
    <property type="match status" value="1"/>
</dbReference>
<dbReference type="PANTHER" id="PTHR34387">
    <property type="entry name" value="SLR1258 PROTEIN"/>
    <property type="match status" value="1"/>
</dbReference>
<keyword evidence="1" id="KW-0472">Membrane</keyword>
<gene>
    <name evidence="2" type="ORF">HYT40_03765</name>
</gene>
<keyword evidence="1" id="KW-0812">Transmembrane</keyword>
<dbReference type="Gene3D" id="3.30.70.2970">
    <property type="entry name" value="Protein of unknown function (DUF541), domain 2"/>
    <property type="match status" value="1"/>
</dbReference>
<comment type="caution">
    <text evidence="2">The sequence shown here is derived from an EMBL/GenBank/DDBJ whole genome shotgun (WGS) entry which is preliminary data.</text>
</comment>
<reference evidence="2" key="1">
    <citation type="submission" date="2020-07" db="EMBL/GenBank/DDBJ databases">
        <title>Huge and variable diversity of episymbiotic CPR bacteria and DPANN archaea in groundwater ecosystems.</title>
        <authorList>
            <person name="He C.Y."/>
            <person name="Keren R."/>
            <person name="Whittaker M."/>
            <person name="Farag I.F."/>
            <person name="Doudna J."/>
            <person name="Cate J.H.D."/>
            <person name="Banfield J.F."/>
        </authorList>
    </citation>
    <scope>NUCLEOTIDE SEQUENCE</scope>
    <source>
        <strain evidence="2">NC_groundwater_193_Ag_S-0.1um_51_7</strain>
    </source>
</reference>
<dbReference type="AlphaFoldDB" id="A0A931SE63"/>
<accession>A0A931SE63</accession>
<organism evidence="2 3">
    <name type="scientific">Candidatus Sungiibacteriota bacterium</name>
    <dbReference type="NCBI Taxonomy" id="2750080"/>
    <lineage>
        <taxon>Bacteria</taxon>
        <taxon>Candidatus Sungiibacteriota</taxon>
    </lineage>
</organism>
<dbReference type="Pfam" id="PF04402">
    <property type="entry name" value="SIMPL"/>
    <property type="match status" value="1"/>
</dbReference>
<dbReference type="InterPro" id="IPR007497">
    <property type="entry name" value="SIMPL/DUF541"/>
</dbReference>
<evidence type="ECO:0000256" key="1">
    <source>
        <dbReference type="SAM" id="Phobius"/>
    </source>
</evidence>
<dbReference type="Proteomes" id="UP000724148">
    <property type="component" value="Unassembled WGS sequence"/>
</dbReference>
<proteinExistence type="predicted"/>